<evidence type="ECO:0000313" key="6">
    <source>
        <dbReference type="Proteomes" id="UP000663873"/>
    </source>
</evidence>
<evidence type="ECO:0000313" key="5">
    <source>
        <dbReference type="Proteomes" id="UP000663862"/>
    </source>
</evidence>
<dbReference type="Proteomes" id="UP000663873">
    <property type="component" value="Unassembled WGS sequence"/>
</dbReference>
<accession>A0A820LU59</accession>
<evidence type="ECO:0000313" key="2">
    <source>
        <dbReference type="EMBL" id="CAF4228667.1"/>
    </source>
</evidence>
<name>A0A820LU59_9BILA</name>
<gene>
    <name evidence="3" type="ORF">HFQ381_LOCUS15296</name>
    <name evidence="4" type="ORF">TSG867_LOCUS10362</name>
    <name evidence="2" type="ORF">UJA718_LOCUS8191</name>
</gene>
<dbReference type="EMBL" id="CAJOBQ010000473">
    <property type="protein sequence ID" value="CAF4363203.1"/>
    <property type="molecule type" value="Genomic_DNA"/>
</dbReference>
<feature type="region of interest" description="Disordered" evidence="1">
    <location>
        <begin position="99"/>
        <end position="118"/>
    </location>
</feature>
<evidence type="ECO:0000256" key="1">
    <source>
        <dbReference type="SAM" id="MobiDB-lite"/>
    </source>
</evidence>
<dbReference type="Proteomes" id="UP000663851">
    <property type="component" value="Unassembled WGS sequence"/>
</dbReference>
<reference evidence="4" key="1">
    <citation type="submission" date="2021-02" db="EMBL/GenBank/DDBJ databases">
        <authorList>
            <person name="Nowell W R."/>
        </authorList>
    </citation>
    <scope>NUCLEOTIDE SEQUENCE</scope>
</reference>
<comment type="caution">
    <text evidence="4">The sequence shown here is derived from an EMBL/GenBank/DDBJ whole genome shotgun (WGS) entry which is preliminary data.</text>
</comment>
<evidence type="ECO:0000313" key="4">
    <source>
        <dbReference type="EMBL" id="CAF4363203.1"/>
    </source>
</evidence>
<evidence type="ECO:0000313" key="3">
    <source>
        <dbReference type="EMBL" id="CAF4328543.1"/>
    </source>
</evidence>
<dbReference type="EMBL" id="CAJOBP010000858">
    <property type="protein sequence ID" value="CAF4228667.1"/>
    <property type="molecule type" value="Genomic_DNA"/>
</dbReference>
<keyword evidence="6" id="KW-1185">Reference proteome</keyword>
<dbReference type="Proteomes" id="UP000663862">
    <property type="component" value="Unassembled WGS sequence"/>
</dbReference>
<proteinExistence type="predicted"/>
<dbReference type="AlphaFoldDB" id="A0A820LU59"/>
<organism evidence="4 5">
    <name type="scientific">Rotaria socialis</name>
    <dbReference type="NCBI Taxonomy" id="392032"/>
    <lineage>
        <taxon>Eukaryota</taxon>
        <taxon>Metazoa</taxon>
        <taxon>Spiralia</taxon>
        <taxon>Gnathifera</taxon>
        <taxon>Rotifera</taxon>
        <taxon>Eurotatoria</taxon>
        <taxon>Bdelloidea</taxon>
        <taxon>Philodinida</taxon>
        <taxon>Philodinidae</taxon>
        <taxon>Rotaria</taxon>
    </lineage>
</organism>
<dbReference type="EMBL" id="CAJOBO010001033">
    <property type="protein sequence ID" value="CAF4328543.1"/>
    <property type="molecule type" value="Genomic_DNA"/>
</dbReference>
<sequence>MVLIWTASHLLSQFLEKPVFTWKRVVNPVNTVDCFCDLVKNNLCLHSTSDISPKEREIAKHLCETIVTFNKCKRFEYEEETTLDLDEMSDDYENEVNDNIFHDNDSSEADDEWGSEGKEREAYSVKGYSLEYMKQVVGYAGAKDSSVQPTISLDGKQVGPILLCFQEPKASGKLTPSLVAYWRDNCLLPSIGDKCLLLSDS</sequence>
<protein>
    <submittedName>
        <fullName evidence="4">Uncharacterized protein</fullName>
    </submittedName>
</protein>